<organism evidence="1">
    <name type="scientific">Xanthomonas campestris pv. juglandis</name>
    <name type="common">Xanthomonas arboricola pv. juglandis</name>
    <dbReference type="NCBI Taxonomy" id="195709"/>
    <lineage>
        <taxon>Bacteria</taxon>
        <taxon>Pseudomonadati</taxon>
        <taxon>Pseudomonadota</taxon>
        <taxon>Gammaproteobacteria</taxon>
        <taxon>Lysobacterales</taxon>
        <taxon>Lysobacteraceae</taxon>
        <taxon>Xanthomonas</taxon>
    </lineage>
</organism>
<dbReference type="EMBL" id="LR824643">
    <property type="protein sequence ID" value="CAD0319355.1"/>
    <property type="molecule type" value="Genomic_DNA"/>
</dbReference>
<protein>
    <submittedName>
        <fullName evidence="1">Uncharacterized protein</fullName>
    </submittedName>
</protein>
<dbReference type="RefSeq" id="WP_144422004.1">
    <property type="nucleotide sequence ID" value="NZ_CP012251.1"/>
</dbReference>
<dbReference type="AlphaFoldDB" id="A0A7U7D9B1"/>
<sequence>MIKAALPVHCVIAVAAGRAAYVLHMIPGMRRHAHAHAHAQSHWQGVHTSTAAYKKTMIFLSTINL</sequence>
<dbReference type="EMBL" id="LR861807">
    <property type="protein sequence ID" value="CAD1789313.1"/>
    <property type="molecule type" value="Genomic_DNA"/>
</dbReference>
<evidence type="ECO:0000313" key="2">
    <source>
        <dbReference type="EMBL" id="CAD1789313.1"/>
    </source>
</evidence>
<name>A0A7U7D9B1_XANCJ</name>
<evidence type="ECO:0000313" key="3">
    <source>
        <dbReference type="Proteomes" id="UP000514411"/>
    </source>
</evidence>
<proteinExistence type="predicted"/>
<gene>
    <name evidence="2" type="ORF">XSP_001208</name>
    <name evidence="1" type="ORF">XSP_001220</name>
</gene>
<accession>A0A7U7D9B1</accession>
<dbReference type="Proteomes" id="UP000514411">
    <property type="component" value="Chromosome"/>
</dbReference>
<reference evidence="1 3" key="1">
    <citation type="submission" date="2020-07" db="EMBL/GenBank/DDBJ databases">
        <authorList>
            <person name="Teixeira M."/>
        </authorList>
    </citation>
    <scope>NUCLEOTIDE SEQUENCE</scope>
    <source>
        <strain evidence="2">3</strain>
        <strain evidence="1">Xanthomonas arboricola pv. juglandis CPBF 427</strain>
    </source>
</reference>
<evidence type="ECO:0000313" key="1">
    <source>
        <dbReference type="EMBL" id="CAD0319355.1"/>
    </source>
</evidence>